<evidence type="ECO:0000313" key="5">
    <source>
        <dbReference type="EMBL" id="KAK2596741.1"/>
    </source>
</evidence>
<dbReference type="Gene3D" id="3.40.50.1820">
    <property type="entry name" value="alpha/beta hydrolase"/>
    <property type="match status" value="1"/>
</dbReference>
<keyword evidence="6" id="KW-1185">Reference proteome</keyword>
<accession>A0AAJ0CNF1</accession>
<dbReference type="InterPro" id="IPR029058">
    <property type="entry name" value="AB_hydrolase_fold"/>
</dbReference>
<proteinExistence type="inferred from homology"/>
<dbReference type="SUPFAM" id="SSF53474">
    <property type="entry name" value="alpha/beta-Hydrolases"/>
    <property type="match status" value="1"/>
</dbReference>
<comment type="similarity">
    <text evidence="1">Belongs to the peptidase S33 family.</text>
</comment>
<dbReference type="Pfam" id="PF08386">
    <property type="entry name" value="Abhydrolase_4"/>
    <property type="match status" value="1"/>
</dbReference>
<feature type="chain" id="PRO_5042463862" description="Peptidase S33 tripeptidyl aminopeptidase-like C-terminal domain-containing protein" evidence="3">
    <location>
        <begin position="23"/>
        <end position="600"/>
    </location>
</feature>
<dbReference type="Proteomes" id="UP001251528">
    <property type="component" value="Unassembled WGS sequence"/>
</dbReference>
<sequence>MRTGSQTLQLALLYVLADAISASDLTSQSSQFDWKAINPSGNLKYHDCYDGFKCARLEVPLDYTNAADNRTAVIAITKLPAVVSSDDPAFGGSIFVNPGGPGASGVSYIQNAGRNMQHFVDKPGQRHYEIVSWDPRGMGQTTPKADCFHSDAVARNAWQLEDRVNGGLDKGLGAIKQSLAVTKALSERCKYSEGQWGDAMAYVNTPSVARDMVEMVDRVDELRKQEMVVKDDAETRLELKKRTLDDADNTPRLQYIGFSYGSVLGNYFASLYPGRVGRMVLDGIVNADEYSKGPGWLHSLEDTDEVLEQFWQGCHRAGPLICAMASNSDTSSSQLKARFWSWINDLDDAPLPALSPAGAIVVITGKDVRNFVGVSLYDPITSFKSLAKTLVQAMGGNTTSLIGGMIGAGLLPDLSNTCSDQNSTMSTSMLPESRCAVVCGDGDDITDKDAAWWSKYVQQQQSKSQLLGAYWSRIRFSCSSWPFRPNLSFKGPFGTPKAVARPTAGRPAAPLLFLSNRLDPVTPLRAARAMAAKHPGAGLVIQESIGHCAIGIAPSDCTKRTVADYFETGKVPAGETICKTQCGPWDEGCSGYPSPDGRQQ</sequence>
<dbReference type="AlphaFoldDB" id="A0AAJ0CNF1"/>
<reference evidence="5" key="1">
    <citation type="submission" date="2023-06" db="EMBL/GenBank/DDBJ databases">
        <title>Conoideocrella luteorostrata (Hypocreales: Clavicipitaceae), a potential biocontrol fungus for elongate hemlock scale in United States Christmas tree production areas.</title>
        <authorList>
            <person name="Barrett H."/>
            <person name="Lovett B."/>
            <person name="Macias A.M."/>
            <person name="Stajich J.E."/>
            <person name="Kasson M.T."/>
        </authorList>
    </citation>
    <scope>NUCLEOTIDE SEQUENCE</scope>
    <source>
        <strain evidence="5">ARSEF 14590</strain>
    </source>
</reference>
<feature type="signal peptide" evidence="3">
    <location>
        <begin position="1"/>
        <end position="22"/>
    </location>
</feature>
<keyword evidence="3" id="KW-0732">Signal</keyword>
<dbReference type="PANTHER" id="PTHR43248">
    <property type="entry name" value="2-SUCCINYL-6-HYDROXY-2,4-CYCLOHEXADIENE-1-CARBOXYLATE SYNTHASE"/>
    <property type="match status" value="1"/>
</dbReference>
<dbReference type="InterPro" id="IPR051601">
    <property type="entry name" value="Serine_prot/Carboxylest_S33"/>
</dbReference>
<organism evidence="5 6">
    <name type="scientific">Conoideocrella luteorostrata</name>
    <dbReference type="NCBI Taxonomy" id="1105319"/>
    <lineage>
        <taxon>Eukaryota</taxon>
        <taxon>Fungi</taxon>
        <taxon>Dikarya</taxon>
        <taxon>Ascomycota</taxon>
        <taxon>Pezizomycotina</taxon>
        <taxon>Sordariomycetes</taxon>
        <taxon>Hypocreomycetidae</taxon>
        <taxon>Hypocreales</taxon>
        <taxon>Clavicipitaceae</taxon>
        <taxon>Conoideocrella</taxon>
    </lineage>
</organism>
<protein>
    <recommendedName>
        <fullName evidence="4">Peptidase S33 tripeptidyl aminopeptidase-like C-terminal domain-containing protein</fullName>
    </recommendedName>
</protein>
<comment type="caution">
    <text evidence="5">The sequence shown here is derived from an EMBL/GenBank/DDBJ whole genome shotgun (WGS) entry which is preliminary data.</text>
</comment>
<evidence type="ECO:0000313" key="6">
    <source>
        <dbReference type="Proteomes" id="UP001251528"/>
    </source>
</evidence>
<name>A0AAJ0CNF1_9HYPO</name>
<evidence type="ECO:0000256" key="3">
    <source>
        <dbReference type="SAM" id="SignalP"/>
    </source>
</evidence>
<evidence type="ECO:0000256" key="2">
    <source>
        <dbReference type="ARBA" id="ARBA00022801"/>
    </source>
</evidence>
<evidence type="ECO:0000259" key="4">
    <source>
        <dbReference type="Pfam" id="PF08386"/>
    </source>
</evidence>
<evidence type="ECO:0000256" key="1">
    <source>
        <dbReference type="ARBA" id="ARBA00010088"/>
    </source>
</evidence>
<gene>
    <name evidence="5" type="ORF">QQS21_006196</name>
</gene>
<keyword evidence="2" id="KW-0378">Hydrolase</keyword>
<feature type="domain" description="Peptidase S33 tripeptidyl aminopeptidase-like C-terminal" evidence="4">
    <location>
        <begin position="465"/>
        <end position="578"/>
    </location>
</feature>
<dbReference type="EMBL" id="JASWJB010000111">
    <property type="protein sequence ID" value="KAK2596741.1"/>
    <property type="molecule type" value="Genomic_DNA"/>
</dbReference>
<dbReference type="PANTHER" id="PTHR43248:SF25">
    <property type="entry name" value="AB HYDROLASE-1 DOMAIN-CONTAINING PROTEIN-RELATED"/>
    <property type="match status" value="1"/>
</dbReference>
<dbReference type="GO" id="GO:0016787">
    <property type="term" value="F:hydrolase activity"/>
    <property type="evidence" value="ECO:0007669"/>
    <property type="project" value="UniProtKB-KW"/>
</dbReference>
<dbReference type="InterPro" id="IPR013595">
    <property type="entry name" value="Pept_S33_TAP-like_C"/>
</dbReference>